<evidence type="ECO:0000313" key="7">
    <source>
        <dbReference type="EMBL" id="EKD17511.1"/>
    </source>
</evidence>
<dbReference type="PANTHER" id="PTHR43791">
    <property type="entry name" value="PERMEASE-RELATED"/>
    <property type="match status" value="1"/>
</dbReference>
<dbReference type="Gene3D" id="1.20.1250.20">
    <property type="entry name" value="MFS general substrate transporter like domains"/>
    <property type="match status" value="1"/>
</dbReference>
<gene>
    <name evidence="7" type="ORF">MBM_04372</name>
</gene>
<keyword evidence="3 6" id="KW-0812">Transmembrane</keyword>
<accession>K1WWQ6</accession>
<dbReference type="KEGG" id="mbe:MBM_04372"/>
<dbReference type="InterPro" id="IPR036259">
    <property type="entry name" value="MFS_trans_sf"/>
</dbReference>
<evidence type="ECO:0000313" key="8">
    <source>
        <dbReference type="Proteomes" id="UP000006753"/>
    </source>
</evidence>
<feature type="transmembrane region" description="Helical" evidence="6">
    <location>
        <begin position="245"/>
        <end position="266"/>
    </location>
</feature>
<keyword evidence="8" id="KW-1185">Reference proteome</keyword>
<evidence type="ECO:0000256" key="2">
    <source>
        <dbReference type="ARBA" id="ARBA00022448"/>
    </source>
</evidence>
<dbReference type="Pfam" id="PF07690">
    <property type="entry name" value="MFS_1"/>
    <property type="match status" value="1"/>
</dbReference>
<evidence type="ECO:0000256" key="6">
    <source>
        <dbReference type="SAM" id="Phobius"/>
    </source>
</evidence>
<reference evidence="7 8" key="1">
    <citation type="journal article" date="2012" name="BMC Genomics">
        <title>Sequencing the genome of Marssonina brunnea reveals fungus-poplar co-evolution.</title>
        <authorList>
            <person name="Zhu S."/>
            <person name="Cao Y.-Z."/>
            <person name="Jiang C."/>
            <person name="Tan B.-Y."/>
            <person name="Wang Z."/>
            <person name="Feng S."/>
            <person name="Zhang L."/>
            <person name="Su X.-H."/>
            <person name="Brejova B."/>
            <person name="Vinar T."/>
            <person name="Xu M."/>
            <person name="Wang M.-X."/>
            <person name="Zhang S.-G."/>
            <person name="Huang M.-R."/>
            <person name="Wu R."/>
            <person name="Zhou Y."/>
        </authorList>
    </citation>
    <scope>NUCLEOTIDE SEQUENCE [LARGE SCALE GENOMIC DNA]</scope>
    <source>
        <strain evidence="7 8">MB_m1</strain>
    </source>
</reference>
<evidence type="ECO:0000256" key="4">
    <source>
        <dbReference type="ARBA" id="ARBA00022989"/>
    </source>
</evidence>
<evidence type="ECO:0000256" key="1">
    <source>
        <dbReference type="ARBA" id="ARBA00004141"/>
    </source>
</evidence>
<comment type="subcellular location">
    <subcellularLocation>
        <location evidence="1">Membrane</location>
        <topology evidence="1">Multi-pass membrane protein</topology>
    </subcellularLocation>
</comment>
<proteinExistence type="predicted"/>
<sequence length="325" mass="35614">MAAPGARCPVPSASSAFDLIMHIQGIQGTSYTDAVVKDPLQTYFLAARFIQDVYTKEGSLSGLNVKTPFDGNEPVEPLSGVATNTAKAAIIQHHAERLMPVLAIMYLFNALDRGNLRNAKTDGIEDDLHFKTNQYNITLVVFFVPYVLFAPPIVMLGKKFGPARVLPVLMLCFGSFTILGAAARNFGGMMALRWFLDWKGLESPKPYIESWPRPGMSGAAFFPLVIYCPTAFYRRGELARRLAMFYAASNIANAFTGLLAFGVFQIKNTSLDGSRNAAGANSLKPEEKKLPYHRTQVDSPSIVIPKAEPQSNFLTLLLINIPSSL</sequence>
<feature type="transmembrane region" description="Helical" evidence="6">
    <location>
        <begin position="135"/>
        <end position="156"/>
    </location>
</feature>
<feature type="transmembrane region" description="Helical" evidence="6">
    <location>
        <begin position="168"/>
        <end position="196"/>
    </location>
</feature>
<dbReference type="InParanoid" id="K1WWQ6"/>
<dbReference type="Proteomes" id="UP000006753">
    <property type="component" value="Unassembled WGS sequence"/>
</dbReference>
<dbReference type="GO" id="GO:0016020">
    <property type="term" value="C:membrane"/>
    <property type="evidence" value="ECO:0007669"/>
    <property type="project" value="UniProtKB-SubCell"/>
</dbReference>
<dbReference type="PANTHER" id="PTHR43791:SF50">
    <property type="entry name" value="TRANSPORTER, PUTATIVE (AFU_ORTHOLOGUE AFUA_2G00840)-RELATED"/>
    <property type="match status" value="1"/>
</dbReference>
<keyword evidence="4 6" id="KW-1133">Transmembrane helix</keyword>
<dbReference type="GO" id="GO:0022857">
    <property type="term" value="F:transmembrane transporter activity"/>
    <property type="evidence" value="ECO:0007669"/>
    <property type="project" value="InterPro"/>
</dbReference>
<dbReference type="SUPFAM" id="SSF103473">
    <property type="entry name" value="MFS general substrate transporter"/>
    <property type="match status" value="1"/>
</dbReference>
<dbReference type="HOGENOM" id="CLU_855502_0_0_1"/>
<dbReference type="EMBL" id="JH921436">
    <property type="protein sequence ID" value="EKD17511.1"/>
    <property type="molecule type" value="Genomic_DNA"/>
</dbReference>
<evidence type="ECO:0008006" key="9">
    <source>
        <dbReference type="Google" id="ProtNLM"/>
    </source>
</evidence>
<keyword evidence="5 6" id="KW-0472">Membrane</keyword>
<organism evidence="7 8">
    <name type="scientific">Marssonina brunnea f. sp. multigermtubi (strain MB_m1)</name>
    <name type="common">Marssonina leaf spot fungus</name>
    <dbReference type="NCBI Taxonomy" id="1072389"/>
    <lineage>
        <taxon>Eukaryota</taxon>
        <taxon>Fungi</taxon>
        <taxon>Dikarya</taxon>
        <taxon>Ascomycota</taxon>
        <taxon>Pezizomycotina</taxon>
        <taxon>Leotiomycetes</taxon>
        <taxon>Helotiales</taxon>
        <taxon>Drepanopezizaceae</taxon>
        <taxon>Drepanopeziza</taxon>
    </lineage>
</organism>
<dbReference type="AlphaFoldDB" id="K1WWQ6"/>
<name>K1WWQ6_MARBU</name>
<keyword evidence="2" id="KW-0813">Transport</keyword>
<dbReference type="OrthoDB" id="2985014at2759"/>
<dbReference type="eggNOG" id="KOG2533">
    <property type="taxonomic scope" value="Eukaryota"/>
</dbReference>
<dbReference type="InterPro" id="IPR011701">
    <property type="entry name" value="MFS"/>
</dbReference>
<evidence type="ECO:0000256" key="3">
    <source>
        <dbReference type="ARBA" id="ARBA00022692"/>
    </source>
</evidence>
<dbReference type="GeneID" id="18760307"/>
<evidence type="ECO:0000256" key="5">
    <source>
        <dbReference type="ARBA" id="ARBA00023136"/>
    </source>
</evidence>
<protein>
    <recommendedName>
        <fullName evidence="9">MFS transporter</fullName>
    </recommendedName>
</protein>